<evidence type="ECO:0000256" key="5">
    <source>
        <dbReference type="ARBA" id="ARBA00022989"/>
    </source>
</evidence>
<accession>I0K367</accession>
<evidence type="ECO:0000313" key="9">
    <source>
        <dbReference type="Proteomes" id="UP000011058"/>
    </source>
</evidence>
<dbReference type="PANTHER" id="PTHR33452:SF1">
    <property type="entry name" value="INNER MEMBRANE PROTEIN YPHA-RELATED"/>
    <property type="match status" value="1"/>
</dbReference>
<dbReference type="STRING" id="1166018.FAES_0559"/>
<reference evidence="8 9" key="1">
    <citation type="journal article" date="2012" name="J. Bacteriol.">
        <title>Genome Sequence of Fibrella aestuarina BUZ 2T, a Filamentous Marine Bacterium.</title>
        <authorList>
            <person name="Filippini M."/>
            <person name="Qi W."/>
            <person name="Blom J."/>
            <person name="Goesmann A."/>
            <person name="Smits T.H."/>
            <person name="Bagheri H.C."/>
        </authorList>
    </citation>
    <scope>NUCLEOTIDE SEQUENCE [LARGE SCALE GENOMIC DNA]</scope>
    <source>
        <strain evidence="9">BUZ 2T</strain>
    </source>
</reference>
<gene>
    <name evidence="8" type="ORF">FAES_0559</name>
</gene>
<comment type="subcellular location">
    <subcellularLocation>
        <location evidence="1">Cell membrane</location>
        <topology evidence="1">Multi-pass membrane protein</topology>
    </subcellularLocation>
</comment>
<evidence type="ECO:0000256" key="7">
    <source>
        <dbReference type="SAM" id="Phobius"/>
    </source>
</evidence>
<keyword evidence="6 7" id="KW-0472">Membrane</keyword>
<dbReference type="Proteomes" id="UP000011058">
    <property type="component" value="Chromosome"/>
</dbReference>
<feature type="transmembrane region" description="Helical" evidence="7">
    <location>
        <begin position="47"/>
        <end position="69"/>
    </location>
</feature>
<dbReference type="InterPro" id="IPR051907">
    <property type="entry name" value="DoxX-like_oxidoreductase"/>
</dbReference>
<comment type="similarity">
    <text evidence="2">Belongs to the DoxX family.</text>
</comment>
<dbReference type="eggNOG" id="COG2259">
    <property type="taxonomic scope" value="Bacteria"/>
</dbReference>
<keyword evidence="4 7" id="KW-0812">Transmembrane</keyword>
<keyword evidence="9" id="KW-1185">Reference proteome</keyword>
<feature type="transmembrane region" description="Helical" evidence="7">
    <location>
        <begin position="76"/>
        <end position="96"/>
    </location>
</feature>
<name>I0K367_9BACT</name>
<evidence type="ECO:0000256" key="6">
    <source>
        <dbReference type="ARBA" id="ARBA00023136"/>
    </source>
</evidence>
<evidence type="ECO:0000313" key="8">
    <source>
        <dbReference type="EMBL" id="CCG98570.1"/>
    </source>
</evidence>
<dbReference type="KEGG" id="fae:FAES_0559"/>
<evidence type="ECO:0008006" key="10">
    <source>
        <dbReference type="Google" id="ProtNLM"/>
    </source>
</evidence>
<evidence type="ECO:0000256" key="4">
    <source>
        <dbReference type="ARBA" id="ARBA00022692"/>
    </source>
</evidence>
<keyword evidence="5 7" id="KW-1133">Transmembrane helix</keyword>
<keyword evidence="3" id="KW-1003">Cell membrane</keyword>
<dbReference type="OrthoDB" id="9813193at2"/>
<dbReference type="EMBL" id="HE796683">
    <property type="protein sequence ID" value="CCG98570.1"/>
    <property type="molecule type" value="Genomic_DNA"/>
</dbReference>
<dbReference type="GO" id="GO:0005886">
    <property type="term" value="C:plasma membrane"/>
    <property type="evidence" value="ECO:0007669"/>
    <property type="project" value="UniProtKB-SubCell"/>
</dbReference>
<dbReference type="Pfam" id="PF07681">
    <property type="entry name" value="DoxX"/>
    <property type="match status" value="1"/>
</dbReference>
<dbReference type="HOGENOM" id="CLU_1766841_0_0_10"/>
<protein>
    <recommendedName>
        <fullName evidence="10">DoxX family protein</fullName>
    </recommendedName>
</protein>
<organism evidence="8 9">
    <name type="scientific">Fibrella aestuarina BUZ 2</name>
    <dbReference type="NCBI Taxonomy" id="1166018"/>
    <lineage>
        <taxon>Bacteria</taxon>
        <taxon>Pseudomonadati</taxon>
        <taxon>Bacteroidota</taxon>
        <taxon>Cytophagia</taxon>
        <taxon>Cytophagales</taxon>
        <taxon>Spirosomataceae</taxon>
        <taxon>Fibrella</taxon>
    </lineage>
</organism>
<proteinExistence type="inferred from homology"/>
<dbReference type="RefSeq" id="WP_015329670.1">
    <property type="nucleotide sequence ID" value="NC_020054.1"/>
</dbReference>
<dbReference type="InterPro" id="IPR032808">
    <property type="entry name" value="DoxX"/>
</dbReference>
<feature type="transmembrane region" description="Helical" evidence="7">
    <location>
        <begin position="108"/>
        <end position="126"/>
    </location>
</feature>
<dbReference type="PANTHER" id="PTHR33452">
    <property type="entry name" value="OXIDOREDUCTASE CATD-RELATED"/>
    <property type="match status" value="1"/>
</dbReference>
<evidence type="ECO:0000256" key="3">
    <source>
        <dbReference type="ARBA" id="ARBA00022475"/>
    </source>
</evidence>
<evidence type="ECO:0000256" key="2">
    <source>
        <dbReference type="ARBA" id="ARBA00006679"/>
    </source>
</evidence>
<evidence type="ECO:0000256" key="1">
    <source>
        <dbReference type="ARBA" id="ARBA00004651"/>
    </source>
</evidence>
<feature type="transmembrane region" description="Helical" evidence="7">
    <location>
        <begin position="7"/>
        <end position="27"/>
    </location>
</feature>
<dbReference type="AlphaFoldDB" id="I0K367"/>
<sequence>MHLHRDLGVLAIRLAFGYQLIAGAWAYASSPSVKMPEFMGYLTTIGFPFPTVGAYLAIYTELIGGLLWVLGYQTRLASALLLINFTVAVMLAHVRIGDSYANTFPSLNIWVISLFLLLNGAGRYSVGEWLHQRKWQ</sequence>